<dbReference type="Proteomes" id="UP000000844">
    <property type="component" value="Chromosome"/>
</dbReference>
<evidence type="ECO:0000256" key="1">
    <source>
        <dbReference type="SAM" id="SignalP"/>
    </source>
</evidence>
<dbReference type="InterPro" id="IPR006311">
    <property type="entry name" value="TAT_signal"/>
</dbReference>
<dbReference type="CDD" id="cd06583">
    <property type="entry name" value="PGRP"/>
    <property type="match status" value="1"/>
</dbReference>
<dbReference type="GO" id="GO:0009253">
    <property type="term" value="P:peptidoglycan catabolic process"/>
    <property type="evidence" value="ECO:0007669"/>
    <property type="project" value="InterPro"/>
</dbReference>
<feature type="domain" description="N-acetylmuramoyl-L-alanine amidase" evidence="2">
    <location>
        <begin position="53"/>
        <end position="202"/>
    </location>
</feature>
<accession>D3QC19</accession>
<dbReference type="STRING" id="446470.Snas_5274"/>
<dbReference type="PANTHER" id="PTHR11022:SF41">
    <property type="entry name" value="PEPTIDOGLYCAN-RECOGNITION PROTEIN LC-RELATED"/>
    <property type="match status" value="1"/>
</dbReference>
<dbReference type="GO" id="GO:0008745">
    <property type="term" value="F:N-acetylmuramoyl-L-alanine amidase activity"/>
    <property type="evidence" value="ECO:0007669"/>
    <property type="project" value="InterPro"/>
</dbReference>
<proteinExistence type="predicted"/>
<dbReference type="KEGG" id="sna:Snas_5274"/>
<dbReference type="eggNOG" id="COG3023">
    <property type="taxonomic scope" value="Bacteria"/>
</dbReference>
<protein>
    <submittedName>
        <fullName evidence="3">N-acetylmuramyl-L-alanine amidase, negative regulator of AmpC, AmpD</fullName>
    </submittedName>
</protein>
<dbReference type="HOGENOM" id="CLU_037559_0_1_11"/>
<name>D3QC19_STANL</name>
<gene>
    <name evidence="3" type="ordered locus">Snas_5274</name>
</gene>
<evidence type="ECO:0000259" key="2">
    <source>
        <dbReference type="SMART" id="SM00644"/>
    </source>
</evidence>
<dbReference type="SMART" id="SM00644">
    <property type="entry name" value="Ami_2"/>
    <property type="match status" value="1"/>
</dbReference>
<feature type="chain" id="PRO_5003049046" evidence="1">
    <location>
        <begin position="34"/>
        <end position="224"/>
    </location>
</feature>
<evidence type="ECO:0000313" key="3">
    <source>
        <dbReference type="EMBL" id="ADD44908.1"/>
    </source>
</evidence>
<feature type="signal peptide" evidence="1">
    <location>
        <begin position="1"/>
        <end position="33"/>
    </location>
</feature>
<evidence type="ECO:0000313" key="4">
    <source>
        <dbReference type="Proteomes" id="UP000000844"/>
    </source>
</evidence>
<dbReference type="OrthoDB" id="514320at2"/>
<sequence>MPEFKLSRRGVLGGLAGLAAVSSVPLVAGTAFAAKRDVPQPDIYSCADWGARPPNGTPTVVSKRPNKIICHHTAYPNTEDLSLEYAFANSRDIQDLHMDNNGWIDSGQHFTNSRGGFLTEGRHGSLDALLDGTYMIQGAHCVGQNSQAIGIENDGSYHTGEQPTEPQWASLIDFCAFICFKYRIPATEIYGHKDFNSTLCPGGIHERLPELREAVQGVLDGSAK</sequence>
<dbReference type="AlphaFoldDB" id="D3QC19"/>
<dbReference type="EMBL" id="CP001778">
    <property type="protein sequence ID" value="ADD44908.1"/>
    <property type="molecule type" value="Genomic_DNA"/>
</dbReference>
<dbReference type="PANTHER" id="PTHR11022">
    <property type="entry name" value="PEPTIDOGLYCAN RECOGNITION PROTEIN"/>
    <property type="match status" value="1"/>
</dbReference>
<dbReference type="RefSeq" id="WP_013020479.1">
    <property type="nucleotide sequence ID" value="NC_013947.1"/>
</dbReference>
<keyword evidence="1" id="KW-0732">Signal</keyword>
<dbReference type="InterPro" id="IPR015510">
    <property type="entry name" value="PGRP"/>
</dbReference>
<dbReference type="InterPro" id="IPR036505">
    <property type="entry name" value="Amidase/PGRP_sf"/>
</dbReference>
<dbReference type="PROSITE" id="PS51318">
    <property type="entry name" value="TAT"/>
    <property type="match status" value="1"/>
</dbReference>
<dbReference type="Gene3D" id="3.40.80.10">
    <property type="entry name" value="Peptidoglycan recognition protein-like"/>
    <property type="match status" value="1"/>
</dbReference>
<dbReference type="InterPro" id="IPR002502">
    <property type="entry name" value="Amidase_domain"/>
</dbReference>
<dbReference type="Pfam" id="PF01510">
    <property type="entry name" value="Amidase_2"/>
    <property type="match status" value="1"/>
</dbReference>
<dbReference type="SUPFAM" id="SSF55846">
    <property type="entry name" value="N-acetylmuramoyl-L-alanine amidase-like"/>
    <property type="match status" value="1"/>
</dbReference>
<keyword evidence="4" id="KW-1185">Reference proteome</keyword>
<reference evidence="3 4" key="1">
    <citation type="journal article" date="2009" name="Stand. Genomic Sci.">
        <title>Complete genome sequence of Stackebrandtia nassauensis type strain (LLR-40K-21).</title>
        <authorList>
            <person name="Munk C."/>
            <person name="Lapidus A."/>
            <person name="Copeland A."/>
            <person name="Jando M."/>
            <person name="Mayilraj S."/>
            <person name="Glavina Del Rio T."/>
            <person name="Nolan M."/>
            <person name="Chen F."/>
            <person name="Lucas S."/>
            <person name="Tice H."/>
            <person name="Cheng J.F."/>
            <person name="Han C."/>
            <person name="Detter J.C."/>
            <person name="Bruce D."/>
            <person name="Goodwin L."/>
            <person name="Chain P."/>
            <person name="Pitluck S."/>
            <person name="Goker M."/>
            <person name="Ovchinikova G."/>
            <person name="Pati A."/>
            <person name="Ivanova N."/>
            <person name="Mavromatis K."/>
            <person name="Chen A."/>
            <person name="Palaniappan K."/>
            <person name="Land M."/>
            <person name="Hauser L."/>
            <person name="Chang Y.J."/>
            <person name="Jeffries C.D."/>
            <person name="Bristow J."/>
            <person name="Eisen J.A."/>
            <person name="Markowitz V."/>
            <person name="Hugenholtz P."/>
            <person name="Kyrpides N.C."/>
            <person name="Klenk H.P."/>
        </authorList>
    </citation>
    <scope>NUCLEOTIDE SEQUENCE [LARGE SCALE GENOMIC DNA]</scope>
    <source>
        <strain evidence="4">DSM 44728 / CIP 108903 / NRRL B-16338 / NBRC 102104 / LLR-40K-21</strain>
    </source>
</reference>
<organism evidence="3 4">
    <name type="scientific">Stackebrandtia nassauensis (strain DSM 44728 / CIP 108903 / NRRL B-16338 / NBRC 102104 / LLR-40K-21)</name>
    <dbReference type="NCBI Taxonomy" id="446470"/>
    <lineage>
        <taxon>Bacteria</taxon>
        <taxon>Bacillati</taxon>
        <taxon>Actinomycetota</taxon>
        <taxon>Actinomycetes</taxon>
        <taxon>Glycomycetales</taxon>
        <taxon>Glycomycetaceae</taxon>
        <taxon>Stackebrandtia</taxon>
    </lineage>
</organism>